<feature type="transmembrane region" description="Helical" evidence="5">
    <location>
        <begin position="6"/>
        <end position="27"/>
    </location>
</feature>
<dbReference type="InterPro" id="IPR038770">
    <property type="entry name" value="Na+/solute_symporter_sf"/>
</dbReference>
<evidence type="ECO:0000256" key="2">
    <source>
        <dbReference type="ARBA" id="ARBA00022692"/>
    </source>
</evidence>
<name>A0ABX3TCK0_9MYCO</name>
<evidence type="ECO:0000256" key="4">
    <source>
        <dbReference type="ARBA" id="ARBA00023136"/>
    </source>
</evidence>
<feature type="domain" description="Cation/H+ exchanger transmembrane" evidence="6">
    <location>
        <begin position="19"/>
        <end position="90"/>
    </location>
</feature>
<dbReference type="InterPro" id="IPR006153">
    <property type="entry name" value="Cation/H_exchanger_TM"/>
</dbReference>
<dbReference type="Gene3D" id="1.20.1530.20">
    <property type="match status" value="1"/>
</dbReference>
<feature type="transmembrane region" description="Helical" evidence="5">
    <location>
        <begin position="39"/>
        <end position="61"/>
    </location>
</feature>
<feature type="transmembrane region" description="Helical" evidence="5">
    <location>
        <begin position="67"/>
        <end position="86"/>
    </location>
</feature>
<evidence type="ECO:0000256" key="1">
    <source>
        <dbReference type="ARBA" id="ARBA00004141"/>
    </source>
</evidence>
<dbReference type="RefSeq" id="WP_211285893.1">
    <property type="nucleotide sequence ID" value="NZ_MVIL01000725.1"/>
</dbReference>
<dbReference type="Pfam" id="PF00999">
    <property type="entry name" value="Na_H_Exchanger"/>
    <property type="match status" value="1"/>
</dbReference>
<dbReference type="Proteomes" id="UP000192847">
    <property type="component" value="Unassembled WGS sequence"/>
</dbReference>
<evidence type="ECO:0000256" key="3">
    <source>
        <dbReference type="ARBA" id="ARBA00022989"/>
    </source>
</evidence>
<keyword evidence="8" id="KW-1185">Reference proteome</keyword>
<dbReference type="EMBL" id="MVIL01000725">
    <property type="protein sequence ID" value="ORB76519.1"/>
    <property type="molecule type" value="Genomic_DNA"/>
</dbReference>
<evidence type="ECO:0000259" key="6">
    <source>
        <dbReference type="Pfam" id="PF00999"/>
    </source>
</evidence>
<evidence type="ECO:0000313" key="7">
    <source>
        <dbReference type="EMBL" id="ORB76519.1"/>
    </source>
</evidence>
<proteinExistence type="predicted"/>
<accession>A0ABX3TCK0</accession>
<evidence type="ECO:0000256" key="5">
    <source>
        <dbReference type="SAM" id="Phobius"/>
    </source>
</evidence>
<reference evidence="7 8" key="1">
    <citation type="submission" date="2017-02" db="EMBL/GenBank/DDBJ databases">
        <title>The new phylogeny of genus Mycobacterium.</title>
        <authorList>
            <person name="Tortoli E."/>
            <person name="Trovato A."/>
            <person name="Cirillo D.M."/>
        </authorList>
    </citation>
    <scope>NUCLEOTIDE SEQUENCE [LARGE SCALE GENOMIC DNA]</scope>
    <source>
        <strain evidence="7 8">CCUG 56329</strain>
    </source>
</reference>
<sequence>MPLGDGLQGLVTLTAVVIGSLLAKTIFRRCNQPTVLGPIVFGLLLGAIVASCNSQSIRIVLPGTSKFLVESAGTAGLLLLMFAVGIELRTHSQTKD</sequence>
<feature type="non-terminal residue" evidence="7">
    <location>
        <position position="96"/>
    </location>
</feature>
<protein>
    <recommendedName>
        <fullName evidence="6">Cation/H+ exchanger transmembrane domain-containing protein</fullName>
    </recommendedName>
</protein>
<evidence type="ECO:0000313" key="8">
    <source>
        <dbReference type="Proteomes" id="UP000192847"/>
    </source>
</evidence>
<keyword evidence="3 5" id="KW-1133">Transmembrane helix</keyword>
<comment type="subcellular location">
    <subcellularLocation>
        <location evidence="1">Membrane</location>
        <topology evidence="1">Multi-pass membrane protein</topology>
    </subcellularLocation>
</comment>
<organism evidence="7 8">
    <name type="scientific">Mycobacterium timonense</name>
    <dbReference type="NCBI Taxonomy" id="701043"/>
    <lineage>
        <taxon>Bacteria</taxon>
        <taxon>Bacillati</taxon>
        <taxon>Actinomycetota</taxon>
        <taxon>Actinomycetes</taxon>
        <taxon>Mycobacteriales</taxon>
        <taxon>Mycobacteriaceae</taxon>
        <taxon>Mycobacterium</taxon>
        <taxon>Mycobacterium avium complex (MAC)</taxon>
    </lineage>
</organism>
<keyword evidence="4 5" id="KW-0472">Membrane</keyword>
<keyword evidence="2 5" id="KW-0812">Transmembrane</keyword>
<gene>
    <name evidence="7" type="ORF">BST46_29645</name>
</gene>
<comment type="caution">
    <text evidence="7">The sequence shown here is derived from an EMBL/GenBank/DDBJ whole genome shotgun (WGS) entry which is preliminary data.</text>
</comment>